<dbReference type="OrthoDB" id="3068592at2759"/>
<dbReference type="Proteomes" id="UP000521943">
    <property type="component" value="Unassembled WGS sequence"/>
</dbReference>
<proteinExistence type="predicted"/>
<dbReference type="InterPro" id="IPR001810">
    <property type="entry name" value="F-box_dom"/>
</dbReference>
<evidence type="ECO:0000313" key="3">
    <source>
        <dbReference type="EMBL" id="KAF6748065.1"/>
    </source>
</evidence>
<keyword evidence="4" id="KW-1185">Reference proteome</keyword>
<dbReference type="SMART" id="SM00256">
    <property type="entry name" value="FBOX"/>
    <property type="match status" value="1"/>
</dbReference>
<accession>A0A8H6HJA0</accession>
<dbReference type="InterPro" id="IPR036047">
    <property type="entry name" value="F-box-like_dom_sf"/>
</dbReference>
<feature type="region of interest" description="Disordered" evidence="1">
    <location>
        <begin position="505"/>
        <end position="550"/>
    </location>
</feature>
<dbReference type="Pfam" id="PF12937">
    <property type="entry name" value="F-box-like"/>
    <property type="match status" value="1"/>
</dbReference>
<protein>
    <recommendedName>
        <fullName evidence="2">F-box domain-containing protein</fullName>
    </recommendedName>
</protein>
<evidence type="ECO:0000259" key="2">
    <source>
        <dbReference type="PROSITE" id="PS50181"/>
    </source>
</evidence>
<dbReference type="PROSITE" id="PS50181">
    <property type="entry name" value="FBOX"/>
    <property type="match status" value="1"/>
</dbReference>
<dbReference type="SUPFAM" id="SSF81383">
    <property type="entry name" value="F-box domain"/>
    <property type="match status" value="1"/>
</dbReference>
<evidence type="ECO:0000256" key="1">
    <source>
        <dbReference type="SAM" id="MobiDB-lite"/>
    </source>
</evidence>
<sequence>MSPTAALAALPVELLSLIVQELELEDLLNSRVVCKSMYVASQSRQVWSSFIRKNLGTTIPPPFFLPKPIQECSQAELESSIRRLDADWDLKIPLQMNKIPIVKEEPTTDRLLGTSFCVIPGGQFVLAGLCDGSVRTVDLSGSLVSTSNVPASLLIPPPATLPVTARAVQVRLAMDYISEEALGESRESCYLSQFNLATIVCEDESSSSHVDVWRIHLSRPETDGTSGVHVIKVGEHLCSYMESPTDYLRGLSLYGNIIAYSMELESPPTNCIVIVDWHDADAKKEDDELLRWYIPDSPIKLQTIHLLPGDHIFVENNMPLETVAAVYNWRLRCPTSTLPPSRQNLNRIPHPWSQSLSSSDISGFAISHPVIMNDTIRLVVPTIEALYFLTIPMDDHDLEAVQFEEVLATTFSANQSAQSFGNRRAVGIDHTSDGIDIFTAQYRFKEDGIPKKGYRPTCQRHPYSSDPRESIPYLFFDQFSNRIIQIDEYASYVVTLPSHAFHSINPKGTTETDRTNLRSEVTAETASESGESGHVEGGAIAGYEQEVADR</sequence>
<dbReference type="Gene3D" id="1.20.1280.50">
    <property type="match status" value="1"/>
</dbReference>
<organism evidence="3 4">
    <name type="scientific">Ephemerocybe angulata</name>
    <dbReference type="NCBI Taxonomy" id="980116"/>
    <lineage>
        <taxon>Eukaryota</taxon>
        <taxon>Fungi</taxon>
        <taxon>Dikarya</taxon>
        <taxon>Basidiomycota</taxon>
        <taxon>Agaricomycotina</taxon>
        <taxon>Agaricomycetes</taxon>
        <taxon>Agaricomycetidae</taxon>
        <taxon>Agaricales</taxon>
        <taxon>Agaricineae</taxon>
        <taxon>Psathyrellaceae</taxon>
        <taxon>Ephemerocybe</taxon>
    </lineage>
</organism>
<comment type="caution">
    <text evidence="3">The sequence shown here is derived from an EMBL/GenBank/DDBJ whole genome shotgun (WGS) entry which is preliminary data.</text>
</comment>
<dbReference type="EMBL" id="JACGCI010000075">
    <property type="protein sequence ID" value="KAF6748065.1"/>
    <property type="molecule type" value="Genomic_DNA"/>
</dbReference>
<gene>
    <name evidence="3" type="ORF">DFP72DRAFT_584324</name>
</gene>
<name>A0A8H6HJA0_9AGAR</name>
<feature type="domain" description="F-box" evidence="2">
    <location>
        <begin position="4"/>
        <end position="50"/>
    </location>
</feature>
<dbReference type="AlphaFoldDB" id="A0A8H6HJA0"/>
<evidence type="ECO:0000313" key="4">
    <source>
        <dbReference type="Proteomes" id="UP000521943"/>
    </source>
</evidence>
<reference evidence="3 4" key="1">
    <citation type="submission" date="2020-07" db="EMBL/GenBank/DDBJ databases">
        <title>Comparative genomics of pyrophilous fungi reveals a link between fire events and developmental genes.</title>
        <authorList>
            <consortium name="DOE Joint Genome Institute"/>
            <person name="Steindorff A.S."/>
            <person name="Carver A."/>
            <person name="Calhoun S."/>
            <person name="Stillman K."/>
            <person name="Liu H."/>
            <person name="Lipzen A."/>
            <person name="Pangilinan J."/>
            <person name="Labutti K."/>
            <person name="Bruns T.D."/>
            <person name="Grigoriev I.V."/>
        </authorList>
    </citation>
    <scope>NUCLEOTIDE SEQUENCE [LARGE SCALE GENOMIC DNA]</scope>
    <source>
        <strain evidence="3 4">CBS 144469</strain>
    </source>
</reference>